<evidence type="ECO:0000313" key="2">
    <source>
        <dbReference type="EMBL" id="SSZ46440.1"/>
    </source>
</evidence>
<protein>
    <submittedName>
        <fullName evidence="2">Domain of uncharacterized function (DUF477)</fullName>
    </submittedName>
</protein>
<dbReference type="RefSeq" id="WP_002687525.1">
    <property type="nucleotide sequence ID" value="NZ_UFTJ01000001.1"/>
</dbReference>
<dbReference type="Gene3D" id="3.10.310.50">
    <property type="match status" value="1"/>
</dbReference>
<evidence type="ECO:0000259" key="1">
    <source>
        <dbReference type="Pfam" id="PF04536"/>
    </source>
</evidence>
<dbReference type="Pfam" id="PF04536">
    <property type="entry name" value="TPM_phosphatase"/>
    <property type="match status" value="1"/>
</dbReference>
<sequence length="143" mass="16844">MPKNHLSENEMDALVKTIHQTEECTSGEIRIHIDTEEAAIPAQKAMNIFHELGMHKTKERNAVLFYVHFHQKYLTIIGDEGIHQWVHQSFWDELHDEMTQKFAQERYFDALNDAVKKTGEQLQKYFPNTENKENELPNELSFS</sequence>
<dbReference type="Proteomes" id="UP000255515">
    <property type="component" value="Unassembled WGS sequence"/>
</dbReference>
<evidence type="ECO:0000313" key="3">
    <source>
        <dbReference type="Proteomes" id="UP000255515"/>
    </source>
</evidence>
<dbReference type="PANTHER" id="PTHR30373:SF8">
    <property type="entry name" value="BLL7265 PROTEIN"/>
    <property type="match status" value="1"/>
</dbReference>
<reference evidence="2 3" key="1">
    <citation type="submission" date="2018-06" db="EMBL/GenBank/DDBJ databases">
        <authorList>
            <consortium name="Pathogen Informatics"/>
            <person name="Doyle S."/>
        </authorList>
    </citation>
    <scope>NUCLEOTIDE SEQUENCE [LARGE SCALE GENOMIC DNA]</scope>
    <source>
        <strain evidence="2 3">NCTC11661</strain>
    </source>
</reference>
<dbReference type="InterPro" id="IPR007621">
    <property type="entry name" value="TPM_dom"/>
</dbReference>
<dbReference type="AlphaFoldDB" id="A0A376BZM3"/>
<proteinExistence type="predicted"/>
<feature type="domain" description="TPM" evidence="1">
    <location>
        <begin position="4"/>
        <end position="120"/>
    </location>
</feature>
<gene>
    <name evidence="2" type="ORF">NCTC11661_00083</name>
</gene>
<organism evidence="2 3">
    <name type="scientific">Bergeyella zoohelcum</name>
    <dbReference type="NCBI Taxonomy" id="1015"/>
    <lineage>
        <taxon>Bacteria</taxon>
        <taxon>Pseudomonadati</taxon>
        <taxon>Bacteroidota</taxon>
        <taxon>Flavobacteriia</taxon>
        <taxon>Flavobacteriales</taxon>
        <taxon>Weeksellaceae</taxon>
        <taxon>Bergeyella</taxon>
    </lineage>
</organism>
<dbReference type="EMBL" id="UFTJ01000001">
    <property type="protein sequence ID" value="SSZ46440.1"/>
    <property type="molecule type" value="Genomic_DNA"/>
</dbReference>
<name>A0A376BZM3_9FLAO</name>
<dbReference type="PANTHER" id="PTHR30373">
    <property type="entry name" value="UPF0603 PROTEIN YGCG"/>
    <property type="match status" value="1"/>
</dbReference>
<accession>A0A376BZM3</accession>